<evidence type="ECO:0000256" key="7">
    <source>
        <dbReference type="ARBA" id="ARBA00023015"/>
    </source>
</evidence>
<evidence type="ECO:0000256" key="3">
    <source>
        <dbReference type="ARBA" id="ARBA00012111"/>
    </source>
</evidence>
<dbReference type="PANTHER" id="PTHR10625:SF5">
    <property type="entry name" value="HISTONE DEACETYLASE"/>
    <property type="match status" value="1"/>
</dbReference>
<evidence type="ECO:0000256" key="2">
    <source>
        <dbReference type="ARBA" id="ARBA00007738"/>
    </source>
</evidence>
<evidence type="ECO:0000256" key="6">
    <source>
        <dbReference type="ARBA" id="ARBA00022853"/>
    </source>
</evidence>
<sequence length="573" mass="61489">MLDSALHFASRWGGETAVRVLLAAGASADVRNSEGRNPLQVAGDGNASEGNPDMESRYKVRREFFRQEPRNRTLVLHHPDCLEHQPKSDRDWECPERVVSIVDLLVKPRAFEHHELEVTTDFSAVNTESLMRVHTGPYIKFVDSMGKSFKGEDAGTSVPFTPMVQQHLLKKGQTDVKPKDTCDTSFSKGKYKAGSLKAARRAAGAVTHAVDRVLAGKNRNAFCAVRPPGHHAGANGLIENSVSCGFCIFNNVAVGAMHALGHHHLDRVAIVDIDVHHGNGTEEICRAYPDPNRLFFFSVHLFDRGPMYEFFPGSGDQDDLQSNIINEPLDPLWKSKARHDDGYGAQGGGRQGRGRGGGARHPQPDVLAIQRRLLPALRAFNPQLIMLSAGFDAAKGDVGNCKQGARAAREGLDLSSEDYLWTTEKIQSVADICCGGKMVSVLEGGYGQNQCESMHSGSRGPGMHSSMARPHSAPAGTGASGLAPPSSVSDVRGGAGVLVGVGGGWHGGGGYGGHARGNGTAGPPRGYQAKSTAQRLQRYDLANNVAAHVRGLVDPYCSHVKQEAVDLKSPGRR</sequence>
<feature type="region of interest" description="Disordered" evidence="11">
    <location>
        <begin position="334"/>
        <end position="363"/>
    </location>
</feature>
<evidence type="ECO:0000256" key="1">
    <source>
        <dbReference type="ARBA" id="ARBA00004123"/>
    </source>
</evidence>
<keyword evidence="4" id="KW-0678">Repressor</keyword>
<protein>
    <recommendedName>
        <fullName evidence="3">histone deacetylase</fullName>
        <ecNumber evidence="3">3.5.1.98</ecNumber>
    </recommendedName>
</protein>
<dbReference type="InterPro" id="IPR037138">
    <property type="entry name" value="His_deacetylse_dom_sf"/>
</dbReference>
<keyword evidence="5" id="KW-0378">Hydrolase</keyword>
<feature type="region of interest" description="Disordered" evidence="11">
    <location>
        <begin position="33"/>
        <end position="53"/>
    </location>
</feature>
<dbReference type="EC" id="3.5.1.98" evidence="3"/>
<dbReference type="InterPro" id="IPR036770">
    <property type="entry name" value="Ankyrin_rpt-contain_sf"/>
</dbReference>
<evidence type="ECO:0000256" key="11">
    <source>
        <dbReference type="SAM" id="MobiDB-lite"/>
    </source>
</evidence>
<dbReference type="Proteomes" id="UP000002630">
    <property type="component" value="Linkage Group LG23"/>
</dbReference>
<evidence type="ECO:0000259" key="12">
    <source>
        <dbReference type="Pfam" id="PF00850"/>
    </source>
</evidence>
<gene>
    <name evidence="13" type="ORF">Esi_0157_0057</name>
</gene>
<dbReference type="GO" id="GO:0005737">
    <property type="term" value="C:cytoplasm"/>
    <property type="evidence" value="ECO:0007669"/>
    <property type="project" value="TreeGrafter"/>
</dbReference>
<dbReference type="Gene3D" id="1.25.40.20">
    <property type="entry name" value="Ankyrin repeat-containing domain"/>
    <property type="match status" value="1"/>
</dbReference>
<reference evidence="13 14" key="1">
    <citation type="journal article" date="2010" name="Nature">
        <title>The Ectocarpus genome and the independent evolution of multicellularity in brown algae.</title>
        <authorList>
            <person name="Cock J.M."/>
            <person name="Sterck L."/>
            <person name="Rouze P."/>
            <person name="Scornet D."/>
            <person name="Allen A.E."/>
            <person name="Amoutzias G."/>
            <person name="Anthouard V."/>
            <person name="Artiguenave F."/>
            <person name="Aury J.M."/>
            <person name="Badger J.H."/>
            <person name="Beszteri B."/>
            <person name="Billiau K."/>
            <person name="Bonnet E."/>
            <person name="Bothwell J.H."/>
            <person name="Bowler C."/>
            <person name="Boyen C."/>
            <person name="Brownlee C."/>
            <person name="Carrano C.J."/>
            <person name="Charrier B."/>
            <person name="Cho G.Y."/>
            <person name="Coelho S.M."/>
            <person name="Collen J."/>
            <person name="Corre E."/>
            <person name="Da Silva C."/>
            <person name="Delage L."/>
            <person name="Delaroque N."/>
            <person name="Dittami S.M."/>
            <person name="Doulbeau S."/>
            <person name="Elias M."/>
            <person name="Farnham G."/>
            <person name="Gachon C.M."/>
            <person name="Gschloessl B."/>
            <person name="Heesch S."/>
            <person name="Jabbari K."/>
            <person name="Jubin C."/>
            <person name="Kawai H."/>
            <person name="Kimura K."/>
            <person name="Kloareg B."/>
            <person name="Kupper F.C."/>
            <person name="Lang D."/>
            <person name="Le Bail A."/>
            <person name="Leblanc C."/>
            <person name="Lerouge P."/>
            <person name="Lohr M."/>
            <person name="Lopez P.J."/>
            <person name="Martens C."/>
            <person name="Maumus F."/>
            <person name="Michel G."/>
            <person name="Miranda-Saavedra D."/>
            <person name="Morales J."/>
            <person name="Moreau H."/>
            <person name="Motomura T."/>
            <person name="Nagasato C."/>
            <person name="Napoli C.A."/>
            <person name="Nelson D.R."/>
            <person name="Nyvall-Collen P."/>
            <person name="Peters A.F."/>
            <person name="Pommier C."/>
            <person name="Potin P."/>
            <person name="Poulain J."/>
            <person name="Quesneville H."/>
            <person name="Read B."/>
            <person name="Rensing S.A."/>
            <person name="Ritter A."/>
            <person name="Rousvoal S."/>
            <person name="Samanta M."/>
            <person name="Samson G."/>
            <person name="Schroeder D.C."/>
            <person name="Segurens B."/>
            <person name="Strittmatter M."/>
            <person name="Tonon T."/>
            <person name="Tregear J.W."/>
            <person name="Valentin K."/>
            <person name="von Dassow P."/>
            <person name="Yamagishi T."/>
            <person name="Van de Peer Y."/>
            <person name="Wincker P."/>
        </authorList>
    </citation>
    <scope>NUCLEOTIDE SEQUENCE [LARGE SCALE GENOMIC DNA]</scope>
    <source>
        <strain evidence="14">Ec32 / CCAP1310/4</strain>
    </source>
</reference>
<accession>D8LG61</accession>
<dbReference type="CDD" id="cd11599">
    <property type="entry name" value="HDAC_classII_2"/>
    <property type="match status" value="1"/>
</dbReference>
<keyword evidence="14" id="KW-1185">Reference proteome</keyword>
<keyword evidence="8" id="KW-0804">Transcription</keyword>
<comment type="subcellular location">
    <subcellularLocation>
        <location evidence="1">Nucleus</location>
    </subcellularLocation>
</comment>
<evidence type="ECO:0000256" key="5">
    <source>
        <dbReference type="ARBA" id="ARBA00022801"/>
    </source>
</evidence>
<dbReference type="AlphaFoldDB" id="D8LG61"/>
<dbReference type="Pfam" id="PF00850">
    <property type="entry name" value="Hist_deacetyl"/>
    <property type="match status" value="1"/>
</dbReference>
<dbReference type="InterPro" id="IPR002110">
    <property type="entry name" value="Ankyrin_rpt"/>
</dbReference>
<dbReference type="InterPro" id="IPR023801">
    <property type="entry name" value="His_deacetylse_dom"/>
</dbReference>
<dbReference type="InParanoid" id="D8LG61"/>
<feature type="region of interest" description="Disordered" evidence="11">
    <location>
        <begin position="452"/>
        <end position="488"/>
    </location>
</feature>
<evidence type="ECO:0000256" key="8">
    <source>
        <dbReference type="ARBA" id="ARBA00023163"/>
    </source>
</evidence>
<keyword evidence="9" id="KW-0539">Nucleus</keyword>
<evidence type="ECO:0000256" key="9">
    <source>
        <dbReference type="ARBA" id="ARBA00023242"/>
    </source>
</evidence>
<evidence type="ECO:0000256" key="10">
    <source>
        <dbReference type="PROSITE-ProRule" id="PRU00023"/>
    </source>
</evidence>
<evidence type="ECO:0000313" key="13">
    <source>
        <dbReference type="EMBL" id="CBN78960.1"/>
    </source>
</evidence>
<name>D8LG61_ECTSI</name>
<dbReference type="PROSITE" id="PS50088">
    <property type="entry name" value="ANK_REPEAT"/>
    <property type="match status" value="1"/>
</dbReference>
<keyword evidence="7" id="KW-0805">Transcription regulation</keyword>
<feature type="compositionally biased region" description="Gly residues" evidence="11">
    <location>
        <begin position="344"/>
        <end position="359"/>
    </location>
</feature>
<organism evidence="13 14">
    <name type="scientific">Ectocarpus siliculosus</name>
    <name type="common">Brown alga</name>
    <name type="synonym">Conferva siliculosa</name>
    <dbReference type="NCBI Taxonomy" id="2880"/>
    <lineage>
        <taxon>Eukaryota</taxon>
        <taxon>Sar</taxon>
        <taxon>Stramenopiles</taxon>
        <taxon>Ochrophyta</taxon>
        <taxon>PX clade</taxon>
        <taxon>Phaeophyceae</taxon>
        <taxon>Ectocarpales</taxon>
        <taxon>Ectocarpaceae</taxon>
        <taxon>Ectocarpus</taxon>
    </lineage>
</organism>
<dbReference type="InterPro" id="IPR000286">
    <property type="entry name" value="HDACs"/>
</dbReference>
<dbReference type="STRING" id="2880.D8LG61"/>
<dbReference type="OrthoDB" id="424012at2759"/>
<dbReference type="PANTHER" id="PTHR10625">
    <property type="entry name" value="HISTONE DEACETYLASE HDAC1-RELATED"/>
    <property type="match status" value="1"/>
</dbReference>
<proteinExistence type="inferred from homology"/>
<evidence type="ECO:0000256" key="4">
    <source>
        <dbReference type="ARBA" id="ARBA00022491"/>
    </source>
</evidence>
<keyword evidence="6" id="KW-0156">Chromatin regulator</keyword>
<dbReference type="SUPFAM" id="SSF48403">
    <property type="entry name" value="Ankyrin repeat"/>
    <property type="match status" value="1"/>
</dbReference>
<feature type="repeat" description="ANK" evidence="10">
    <location>
        <begin position="1"/>
        <end position="33"/>
    </location>
</feature>
<evidence type="ECO:0000313" key="14">
    <source>
        <dbReference type="Proteomes" id="UP000002630"/>
    </source>
</evidence>
<dbReference type="EMBL" id="FN649748">
    <property type="protein sequence ID" value="CBN78960.1"/>
    <property type="molecule type" value="Genomic_DNA"/>
</dbReference>
<dbReference type="GO" id="GO:0040029">
    <property type="term" value="P:epigenetic regulation of gene expression"/>
    <property type="evidence" value="ECO:0007669"/>
    <property type="project" value="TreeGrafter"/>
</dbReference>
<dbReference type="InterPro" id="IPR023696">
    <property type="entry name" value="Ureohydrolase_dom_sf"/>
</dbReference>
<comment type="similarity">
    <text evidence="2">Belongs to the histone deacetylase family. HD type 2 subfamily.</text>
</comment>
<feature type="domain" description="Histone deacetylase" evidence="12">
    <location>
        <begin position="93"/>
        <end position="453"/>
    </location>
</feature>
<dbReference type="Gene3D" id="3.40.800.20">
    <property type="entry name" value="Histone deacetylase domain"/>
    <property type="match status" value="1"/>
</dbReference>
<dbReference type="EMBL" id="FN648120">
    <property type="protein sequence ID" value="CBN78960.1"/>
    <property type="molecule type" value="Genomic_DNA"/>
</dbReference>
<dbReference type="GO" id="GO:0000118">
    <property type="term" value="C:histone deacetylase complex"/>
    <property type="evidence" value="ECO:0007669"/>
    <property type="project" value="TreeGrafter"/>
</dbReference>
<dbReference type="GO" id="GO:0141221">
    <property type="term" value="F:histone deacetylase activity, hydrolytic mechanism"/>
    <property type="evidence" value="ECO:0007669"/>
    <property type="project" value="UniProtKB-EC"/>
</dbReference>
<dbReference type="PRINTS" id="PR01270">
    <property type="entry name" value="HDASUPER"/>
</dbReference>
<keyword evidence="10" id="KW-0040">ANK repeat</keyword>
<dbReference type="SUPFAM" id="SSF52768">
    <property type="entry name" value="Arginase/deacetylase"/>
    <property type="match status" value="1"/>
</dbReference>
<dbReference type="PROSITE" id="PS50297">
    <property type="entry name" value="ANK_REP_REGION"/>
    <property type="match status" value="1"/>
</dbReference>